<sequence length="808" mass="87853">MQPPSVLPPPPFSELYVKRESNYEAAEQVSHANNHHPSLSPAESSNNNSSSVVAISNFPPILPHPIPVNTVSNQHPSTHQQQHYSTTTTTILDHGPMLLNNSYHQPQSTSFNPVSASTNTSEKQPKKRKQSSASIPVNNMMTDVNNGDSPKKKKKRKQVKRACINCHKSHAGCDEVRPCKRCVSLGLEATCLDVEPRNTKRKSSDVKSESNSNAGNGLSAPHSGNQNVVQQTSSNSMLSNSHLHSLHHHNPNSTNNTSQTTASLPPPISALGAASLGATVNLHSPPQFTHPGHHYSAGGHHYGASSAPGSSYLHHPLYPPSGSLMASPSLSQNSGGSGGSYQQYSQSYQRHALLPPPSSLINSTDYDNTQNPAQRGVNPAGQPISAQSHLALINSVMMQQQLLIQALQKLESGSTLDPSITNSLIAGNNMIGQTLDNMPTKSQALPNLAEKTPLTSLDPHLRPSGYFLPPSSHSLSPPNLLPSVNSNLLSPGTNTNQTPMNRTYSSSSLEGLLGPATPTAATPLSHVVTTPLNLHPESGPITPMQEASLALSGHSNSQTLSANKNIEQTHQQHQPLSQHQHIQQPQKEMQRKEPENSPLQEKQPEQEQKDDEPEEYVVSLFRKPNNDVDIIDDYFALFNSNISDDGYEEYNVAETQNENTTERPSSENIVDDSEFNTCIIGRDNINDPSQCSGSVFLPAGDVCVAVWKLNGVLYSGNKNFFSVFGVPSLVEGNQINFSSILDMDSDPDLKQLFSCRSDFYAKKTKLHRYVEKRDQPADTIEGFLQAYVIRDSQGILPIYITTHISIAK</sequence>
<keyword evidence="6" id="KW-1185">Reference proteome</keyword>
<dbReference type="GeneID" id="8857091"/>
<dbReference type="InterPro" id="IPR001138">
    <property type="entry name" value="Zn2Cys6_DnaBD"/>
</dbReference>
<feature type="compositionally biased region" description="Low complexity" evidence="3">
    <location>
        <begin position="478"/>
        <end position="491"/>
    </location>
</feature>
<dbReference type="SMART" id="SM00066">
    <property type="entry name" value="GAL4"/>
    <property type="match status" value="1"/>
</dbReference>
<feature type="compositionally biased region" description="Polar residues" evidence="3">
    <location>
        <begin position="99"/>
        <end position="122"/>
    </location>
</feature>
<accession>D2VDG6</accession>
<proteinExistence type="predicted"/>
<dbReference type="EMBL" id="GG738864">
    <property type="protein sequence ID" value="EFC45138.1"/>
    <property type="molecule type" value="Genomic_DNA"/>
</dbReference>
<feature type="compositionally biased region" description="Low complexity" evidence="3">
    <location>
        <begin position="327"/>
        <end position="349"/>
    </location>
</feature>
<dbReference type="InterPro" id="IPR050335">
    <property type="entry name" value="ERT1_acuK_gluconeogen_tf"/>
</dbReference>
<feature type="compositionally biased region" description="Polar residues" evidence="3">
    <location>
        <begin position="209"/>
        <end position="231"/>
    </location>
</feature>
<feature type="compositionally biased region" description="Polar residues" evidence="3">
    <location>
        <begin position="131"/>
        <end position="148"/>
    </location>
</feature>
<gene>
    <name evidence="5" type="ORF">NAEGRDRAFT_48608</name>
</gene>
<feature type="region of interest" description="Disordered" evidence="3">
    <location>
        <begin position="323"/>
        <end position="377"/>
    </location>
</feature>
<feature type="compositionally biased region" description="Low complexity" evidence="3">
    <location>
        <begin position="74"/>
        <end position="90"/>
    </location>
</feature>
<feature type="compositionally biased region" description="Low complexity" evidence="3">
    <location>
        <begin position="232"/>
        <end position="243"/>
    </location>
</feature>
<feature type="region of interest" description="Disordered" evidence="3">
    <location>
        <begin position="196"/>
        <end position="270"/>
    </location>
</feature>
<dbReference type="PROSITE" id="PS00463">
    <property type="entry name" value="ZN2_CY6_FUNGAL_1"/>
    <property type="match status" value="1"/>
</dbReference>
<dbReference type="OrthoDB" id="5575144at2759"/>
<dbReference type="InterPro" id="IPR036864">
    <property type="entry name" value="Zn2-C6_fun-type_DNA-bd_sf"/>
</dbReference>
<dbReference type="STRING" id="5762.D2VDG6"/>
<dbReference type="KEGG" id="ngr:NAEGRDRAFT_48608"/>
<dbReference type="GO" id="GO:0000981">
    <property type="term" value="F:DNA-binding transcription factor activity, RNA polymerase II-specific"/>
    <property type="evidence" value="ECO:0007669"/>
    <property type="project" value="InterPro"/>
</dbReference>
<feature type="domain" description="Zn(2)-C6 fungal-type" evidence="4">
    <location>
        <begin position="162"/>
        <end position="191"/>
    </location>
</feature>
<dbReference type="PANTHER" id="PTHR47659">
    <property type="entry name" value="ZN(II)2CYS6 TRANSCRIPTION FACTOR (EUROFUNG)-RELATED"/>
    <property type="match status" value="1"/>
</dbReference>
<evidence type="ECO:0000313" key="6">
    <source>
        <dbReference type="Proteomes" id="UP000006671"/>
    </source>
</evidence>
<dbReference type="PANTHER" id="PTHR47659:SF1">
    <property type="entry name" value="TRANSCRIPTION ACTIVATOR OF GLUCONEOGENESIS ERT1"/>
    <property type="match status" value="1"/>
</dbReference>
<dbReference type="Pfam" id="PF00172">
    <property type="entry name" value="Zn_clus"/>
    <property type="match status" value="1"/>
</dbReference>
<feature type="region of interest" description="Disordered" evidence="3">
    <location>
        <begin position="478"/>
        <end position="522"/>
    </location>
</feature>
<keyword evidence="1" id="KW-0479">Metal-binding</keyword>
<feature type="compositionally biased region" description="Low complexity" evidence="3">
    <location>
        <begin position="251"/>
        <end position="263"/>
    </location>
</feature>
<evidence type="ECO:0000256" key="1">
    <source>
        <dbReference type="ARBA" id="ARBA00022723"/>
    </source>
</evidence>
<feature type="compositionally biased region" description="Polar residues" evidence="3">
    <location>
        <begin position="359"/>
        <end position="373"/>
    </location>
</feature>
<evidence type="ECO:0000256" key="2">
    <source>
        <dbReference type="ARBA" id="ARBA00023242"/>
    </source>
</evidence>
<evidence type="ECO:0000313" key="5">
    <source>
        <dbReference type="EMBL" id="EFC45138.1"/>
    </source>
</evidence>
<dbReference type="eggNOG" id="ENOG502SCEC">
    <property type="taxonomic scope" value="Eukaryota"/>
</dbReference>
<dbReference type="Proteomes" id="UP000006671">
    <property type="component" value="Unassembled WGS sequence"/>
</dbReference>
<dbReference type="VEuPathDB" id="AmoebaDB:NAEGRDRAFT_48608"/>
<name>D2VDG6_NAEGR</name>
<protein>
    <submittedName>
        <fullName evidence="5">Predicted protein</fullName>
    </submittedName>
</protein>
<dbReference type="AlphaFoldDB" id="D2VDG6"/>
<dbReference type="GO" id="GO:0008270">
    <property type="term" value="F:zinc ion binding"/>
    <property type="evidence" value="ECO:0007669"/>
    <property type="project" value="InterPro"/>
</dbReference>
<feature type="compositionally biased region" description="Polar residues" evidence="3">
    <location>
        <begin position="492"/>
        <end position="509"/>
    </location>
</feature>
<feature type="compositionally biased region" description="Low complexity" evidence="3">
    <location>
        <begin position="568"/>
        <end position="586"/>
    </location>
</feature>
<dbReference type="CDD" id="cd00067">
    <property type="entry name" value="GAL4"/>
    <property type="match status" value="1"/>
</dbReference>
<reference evidence="5 6" key="1">
    <citation type="journal article" date="2010" name="Cell">
        <title>The genome of Naegleria gruberi illuminates early eukaryotic versatility.</title>
        <authorList>
            <person name="Fritz-Laylin L.K."/>
            <person name="Prochnik S.E."/>
            <person name="Ginger M.L."/>
            <person name="Dacks J.B."/>
            <person name="Carpenter M.L."/>
            <person name="Field M.C."/>
            <person name="Kuo A."/>
            <person name="Paredez A."/>
            <person name="Chapman J."/>
            <person name="Pham J."/>
            <person name="Shu S."/>
            <person name="Neupane R."/>
            <person name="Cipriano M."/>
            <person name="Mancuso J."/>
            <person name="Tu H."/>
            <person name="Salamov A."/>
            <person name="Lindquist E."/>
            <person name="Shapiro H."/>
            <person name="Lucas S."/>
            <person name="Grigoriev I.V."/>
            <person name="Cande W.Z."/>
            <person name="Fulton C."/>
            <person name="Rokhsar D.S."/>
            <person name="Dawson S.C."/>
        </authorList>
    </citation>
    <scope>NUCLEOTIDE SEQUENCE [LARGE SCALE GENOMIC DNA]</scope>
    <source>
        <strain evidence="5 6">NEG-M</strain>
    </source>
</reference>
<evidence type="ECO:0000259" key="4">
    <source>
        <dbReference type="PROSITE" id="PS50048"/>
    </source>
</evidence>
<dbReference type="InParanoid" id="D2VDG6"/>
<dbReference type="Gene3D" id="4.10.240.10">
    <property type="entry name" value="Zn(2)-C6 fungal-type DNA-binding domain"/>
    <property type="match status" value="1"/>
</dbReference>
<feature type="region of interest" description="Disordered" evidence="3">
    <location>
        <begin position="567"/>
        <end position="614"/>
    </location>
</feature>
<feature type="region of interest" description="Disordered" evidence="3">
    <location>
        <begin position="23"/>
        <end position="158"/>
    </location>
</feature>
<organism evidence="6">
    <name type="scientific">Naegleria gruberi</name>
    <name type="common">Amoeba</name>
    <dbReference type="NCBI Taxonomy" id="5762"/>
    <lineage>
        <taxon>Eukaryota</taxon>
        <taxon>Discoba</taxon>
        <taxon>Heterolobosea</taxon>
        <taxon>Tetramitia</taxon>
        <taxon>Eutetramitia</taxon>
        <taxon>Vahlkampfiidae</taxon>
        <taxon>Naegleria</taxon>
    </lineage>
</organism>
<dbReference type="OMA" id="INCHKSH"/>
<feature type="region of interest" description="Disordered" evidence="3">
    <location>
        <begin position="282"/>
        <end position="302"/>
    </location>
</feature>
<dbReference type="PROSITE" id="PS50048">
    <property type="entry name" value="ZN2_CY6_FUNGAL_2"/>
    <property type="match status" value="1"/>
</dbReference>
<evidence type="ECO:0000256" key="3">
    <source>
        <dbReference type="SAM" id="MobiDB-lite"/>
    </source>
</evidence>
<keyword evidence="2" id="KW-0539">Nucleus</keyword>
<dbReference type="RefSeq" id="XP_002677882.1">
    <property type="nucleotide sequence ID" value="XM_002677836.1"/>
</dbReference>
<feature type="compositionally biased region" description="Low complexity" evidence="3">
    <location>
        <begin position="37"/>
        <end position="57"/>
    </location>
</feature>
<feature type="compositionally biased region" description="Basic and acidic residues" evidence="3">
    <location>
        <begin position="196"/>
        <end position="208"/>
    </location>
</feature>
<dbReference type="SUPFAM" id="SSF57701">
    <property type="entry name" value="Zn2/Cys6 DNA-binding domain"/>
    <property type="match status" value="1"/>
</dbReference>